<dbReference type="FunCoup" id="A0A165LCS5">
    <property type="interactions" value="520"/>
</dbReference>
<dbReference type="InParanoid" id="A0A165LCS5"/>
<keyword evidence="2" id="KW-0223">Dioxygenase</keyword>
<protein>
    <recommendedName>
        <fullName evidence="6">Fe2OG dioxygenase domain-containing protein</fullName>
    </recommendedName>
</protein>
<dbReference type="InterPro" id="IPR005123">
    <property type="entry name" value="Oxoglu/Fe-dep_dioxygenase_dom"/>
</dbReference>
<evidence type="ECO:0000256" key="5">
    <source>
        <dbReference type="PIRSR" id="PIRSR604574-2"/>
    </source>
</evidence>
<dbReference type="PANTHER" id="PTHR16557:SF2">
    <property type="entry name" value="NUCLEIC ACID DIOXYGENASE ALKBH1"/>
    <property type="match status" value="1"/>
</dbReference>
<dbReference type="STRING" id="1314781.A0A165LCS5"/>
<sequence length="407" mass="44927">MSIALLDPNDPGYKAAVRRLKKSKKSFDHAPSSSWTPFRAAEKLYMQKFPPPDLSAVLDLASGEEDRALEMQHSRWKGSPTAFPTRRLRHRNAHVVDNVPGLVLLPSFVDHSTQRDLVRWALSEQARAPNETNLDAHHVLPASGLWQTFLTDPSSVIAPKHPSDGAIHEREGPRQLVNNVAGGLDTFAELNAMPKLPPAPSPNAKAVAASSLLPRLRWANIGYSYHWGSKSYDFSKGNGVFPERIAELCRQAVASVDWQEVWKDVDLDGWGNEGPDWPSWATDYSPDAGIVNFYQLSDTLMGHVDRSEVSATSPLVSISLGSAAVFLIGSTTRDTPPLPILLRSGDVLIMSGPHCRRAYHGVPRILDKTIPPHLKQSPESDEDWAPYAAYLETTRINANVRQGMCKD</sequence>
<evidence type="ECO:0000313" key="8">
    <source>
        <dbReference type="Proteomes" id="UP000077266"/>
    </source>
</evidence>
<keyword evidence="4 5" id="KW-0408">Iron</keyword>
<evidence type="ECO:0000313" key="7">
    <source>
        <dbReference type="EMBL" id="KZV97690.1"/>
    </source>
</evidence>
<dbReference type="AlphaFoldDB" id="A0A165LCS5"/>
<feature type="binding site" evidence="5">
    <location>
        <position position="303"/>
    </location>
    <ligand>
        <name>Fe cation</name>
        <dbReference type="ChEBI" id="CHEBI:24875"/>
        <note>catalytic</note>
    </ligand>
</feature>
<dbReference type="GO" id="GO:0046872">
    <property type="term" value="F:metal ion binding"/>
    <property type="evidence" value="ECO:0007669"/>
    <property type="project" value="UniProtKB-KW"/>
</dbReference>
<dbReference type="InterPro" id="IPR037151">
    <property type="entry name" value="AlkB-like_sf"/>
</dbReference>
<dbReference type="EMBL" id="KV425927">
    <property type="protein sequence ID" value="KZV97690.1"/>
    <property type="molecule type" value="Genomic_DNA"/>
</dbReference>
<dbReference type="InterPro" id="IPR004574">
    <property type="entry name" value="Alkb"/>
</dbReference>
<dbReference type="PROSITE" id="PS51471">
    <property type="entry name" value="FE2OG_OXY"/>
    <property type="match status" value="1"/>
</dbReference>
<dbReference type="PANTHER" id="PTHR16557">
    <property type="entry name" value="ALKYLATED DNA REPAIR PROTEIN ALKB-RELATED"/>
    <property type="match status" value="1"/>
</dbReference>
<comment type="cofactor">
    <cofactor evidence="5">
        <name>Fe(2+)</name>
        <dbReference type="ChEBI" id="CHEBI:29033"/>
    </cofactor>
    <text evidence="5">Binds 1 Fe(2+) ion per subunit.</text>
</comment>
<dbReference type="GO" id="GO:0051213">
    <property type="term" value="F:dioxygenase activity"/>
    <property type="evidence" value="ECO:0007669"/>
    <property type="project" value="UniProtKB-KW"/>
</dbReference>
<dbReference type="Gene3D" id="2.60.120.590">
    <property type="entry name" value="Alpha-ketoglutarate-dependent dioxygenase AlkB-like"/>
    <property type="match status" value="1"/>
</dbReference>
<evidence type="ECO:0000256" key="1">
    <source>
        <dbReference type="ARBA" id="ARBA00022723"/>
    </source>
</evidence>
<dbReference type="SUPFAM" id="SSF51197">
    <property type="entry name" value="Clavaminate synthase-like"/>
    <property type="match status" value="1"/>
</dbReference>
<evidence type="ECO:0000256" key="4">
    <source>
        <dbReference type="ARBA" id="ARBA00023004"/>
    </source>
</evidence>
<keyword evidence="1 5" id="KW-0479">Metal-binding</keyword>
<dbReference type="GO" id="GO:0005634">
    <property type="term" value="C:nucleus"/>
    <property type="evidence" value="ECO:0007669"/>
    <property type="project" value="TreeGrafter"/>
</dbReference>
<feature type="binding site" evidence="5">
    <location>
        <position position="360"/>
    </location>
    <ligand>
        <name>Fe cation</name>
        <dbReference type="ChEBI" id="CHEBI:24875"/>
        <note>catalytic</note>
    </ligand>
</feature>
<gene>
    <name evidence="7" type="ORF">EXIGLDRAFT_670011</name>
</gene>
<dbReference type="InterPro" id="IPR027450">
    <property type="entry name" value="AlkB-like"/>
</dbReference>
<feature type="binding site" evidence="5">
    <location>
        <position position="305"/>
    </location>
    <ligand>
        <name>Fe cation</name>
        <dbReference type="ChEBI" id="CHEBI:24875"/>
        <note>catalytic</note>
    </ligand>
</feature>
<dbReference type="OrthoDB" id="6614653at2759"/>
<keyword evidence="3" id="KW-0560">Oxidoreductase</keyword>
<evidence type="ECO:0000256" key="3">
    <source>
        <dbReference type="ARBA" id="ARBA00023002"/>
    </source>
</evidence>
<reference evidence="7 8" key="1">
    <citation type="journal article" date="2016" name="Mol. Biol. Evol.">
        <title>Comparative Genomics of Early-Diverging Mushroom-Forming Fungi Provides Insights into the Origins of Lignocellulose Decay Capabilities.</title>
        <authorList>
            <person name="Nagy L.G."/>
            <person name="Riley R."/>
            <person name="Tritt A."/>
            <person name="Adam C."/>
            <person name="Daum C."/>
            <person name="Floudas D."/>
            <person name="Sun H."/>
            <person name="Yadav J.S."/>
            <person name="Pangilinan J."/>
            <person name="Larsson K.H."/>
            <person name="Matsuura K."/>
            <person name="Barry K."/>
            <person name="Labutti K."/>
            <person name="Kuo R."/>
            <person name="Ohm R.A."/>
            <person name="Bhattacharya S.S."/>
            <person name="Shirouzu T."/>
            <person name="Yoshinaga Y."/>
            <person name="Martin F.M."/>
            <person name="Grigoriev I.V."/>
            <person name="Hibbett D.S."/>
        </authorList>
    </citation>
    <scope>NUCLEOTIDE SEQUENCE [LARGE SCALE GENOMIC DNA]</scope>
    <source>
        <strain evidence="7 8">HHB12029</strain>
    </source>
</reference>
<feature type="domain" description="Fe2OG dioxygenase" evidence="6">
    <location>
        <begin position="285"/>
        <end position="404"/>
    </location>
</feature>
<evidence type="ECO:0000256" key="2">
    <source>
        <dbReference type="ARBA" id="ARBA00022964"/>
    </source>
</evidence>
<keyword evidence="8" id="KW-1185">Reference proteome</keyword>
<dbReference type="Proteomes" id="UP000077266">
    <property type="component" value="Unassembled WGS sequence"/>
</dbReference>
<organism evidence="7 8">
    <name type="scientific">Exidia glandulosa HHB12029</name>
    <dbReference type="NCBI Taxonomy" id="1314781"/>
    <lineage>
        <taxon>Eukaryota</taxon>
        <taxon>Fungi</taxon>
        <taxon>Dikarya</taxon>
        <taxon>Basidiomycota</taxon>
        <taxon>Agaricomycotina</taxon>
        <taxon>Agaricomycetes</taxon>
        <taxon>Auriculariales</taxon>
        <taxon>Exidiaceae</taxon>
        <taxon>Exidia</taxon>
    </lineage>
</organism>
<accession>A0A165LCS5</accession>
<evidence type="ECO:0000259" key="6">
    <source>
        <dbReference type="PROSITE" id="PS51471"/>
    </source>
</evidence>
<dbReference type="Pfam" id="PF13532">
    <property type="entry name" value="2OG-FeII_Oxy_2"/>
    <property type="match status" value="1"/>
</dbReference>
<dbReference type="GO" id="GO:0005737">
    <property type="term" value="C:cytoplasm"/>
    <property type="evidence" value="ECO:0007669"/>
    <property type="project" value="TreeGrafter"/>
</dbReference>
<name>A0A165LCS5_EXIGL</name>
<proteinExistence type="predicted"/>